<dbReference type="SUPFAM" id="SSF53649">
    <property type="entry name" value="Alkaline phosphatase-like"/>
    <property type="match status" value="1"/>
</dbReference>
<sequence>MFAAVATVAVAGSRPNIILAMADDMGWGDPSYNSLHVTYTDGTPHPDQGWISTPTMDAMAASGIRFDRFYSAAPVCSPTRASCLTGRNPYRLGITKANVGRMGLGETPLSEILSNAGYRCGHFGKWHVGTLTTLRNDANRGAPGNTSVYSAPWHHGYDVCFATESKVPTWHPYRVAENGAALPTSFDDPNFFGTHYWRMPVDGDYANAKEGDPVPVDEINNAVDGDDSRMLAGQAINFIRRSVSNSEPFFLVLWFHTPHKPLVDPNGVEAIDSSAACKAAIEDMDEALGMVRDELTALGVRDNTMFWMTSDNGPEKGVDSPNETDVNRPLRAGLFRDRKRWLYDGGVRVPGILEWPNVVTNNFVTDYPAVTSDYYPTILDYLGLSAPTQRPLDGISLRPVIEGTAVARPKPMGFLYPGTASWVADRYKIIRVDDPTTSAPATDGWELYDMDNIEYNADVETNAIATASTIGSQTPEIQAVYNSMIAEYNAWRSSVSSDSSYIYATQPTVVLSTASDSALLPFTVSAQFSEAVQGLGESDFVIENGSITNLIGDGTNWTFMVVPEADGAVKVSLPEGAAFDADGTLSAKANTLSVLYGLPFNGELVETNLTQVVWQTVDYEGNVPGNLDNNLEKFFSPYATTLYARGNGSIPLRRTRAFTRFDLSALAGKTITSAHLEFNGYSLNDNTAANLEVVALASDWAVSGTPLPTFDHAAVGSAVSGGNIITDLGSGNAKDYSVDVSDMVANWVSGTWTNYGMRIQLSDFTADNGLGVKTSDTGAIQLCVSVYSETTGLQLSPASELAMRLEAPAAVATKPIDISFVYGSDSNNLEITSVDVIQQQHAGAFRVVDFSVPQTLTSPAPATVPLNIEFNVAGTGLLEGQTSTGLVQVVWNEIGGSDCTNSIAVTASYEAHIDENSLLHNNFDGDSSNDIGPGFKISSINAPQNTGLADASTGVISFSAPSDSRPNVTLISTSALDLSMNEGFTVIWDLGSIVSDAFSISKNGLFLGVQNNNSDAWNNLTSLGLGIRSSAGIGDLDLICSKSGTKGSESPLLALGALTDASIQDGFRAILTVNNDNTWTVSTTGLSTNVNASGTLGTVTYSDLAGSLFASTALQLNKDDALHTLTYNSASVLAVVDEPAALLLSPSDQLDIDLLEPATLATGSVDVAFSYGSGGQNVQITSATVTEQQHAGVFRVVGFSGVELTDPASGETLNIEFDVAGTGLTGGETSTGLLEVVWNEIGGENNTSTLPVSATVCAPGVIWTDGLSFLGGDNQNNISMEGVLIKAVNLGGNLGDLDVVVDKGTASETITFVDEIALFPNSAYDAVSPGTSDDNWNSVIFRSDYKGNESPFEFNLSDLIIGWKYQVEFFVWDTRNSSIADRTYTIDDGEGNSSAVHTQADGVSVICTFTADAETQTFRISQSAGSPSMNAYVLRAISNAGVPGAVVQVRVGIGSSINLSASNLNASTIYTLQGRTNLLQGIWEGISSTTGVTQADWVDLASTNGSMFYRIHAFP</sequence>
<evidence type="ECO:0000313" key="6">
    <source>
        <dbReference type="Proteomes" id="UP000346198"/>
    </source>
</evidence>
<protein>
    <submittedName>
        <fullName evidence="5">Arylsulfatase</fullName>
    </submittedName>
</protein>
<evidence type="ECO:0000259" key="4">
    <source>
        <dbReference type="Pfam" id="PF19078"/>
    </source>
</evidence>
<evidence type="ECO:0000259" key="3">
    <source>
        <dbReference type="Pfam" id="PF00884"/>
    </source>
</evidence>
<dbReference type="Proteomes" id="UP000346198">
    <property type="component" value="Unassembled WGS sequence"/>
</dbReference>
<dbReference type="PANTHER" id="PTHR42693">
    <property type="entry name" value="ARYLSULFATASE FAMILY MEMBER"/>
    <property type="match status" value="1"/>
</dbReference>
<keyword evidence="6" id="KW-1185">Reference proteome</keyword>
<dbReference type="InterPro" id="IPR000917">
    <property type="entry name" value="Sulfatase_N"/>
</dbReference>
<dbReference type="InterPro" id="IPR050738">
    <property type="entry name" value="Sulfatase"/>
</dbReference>
<dbReference type="EMBL" id="CAAHFH010000001">
    <property type="protein sequence ID" value="VGO18838.1"/>
    <property type="molecule type" value="Genomic_DNA"/>
</dbReference>
<feature type="domain" description="Bacterial Ig-like" evidence="4">
    <location>
        <begin position="505"/>
        <end position="589"/>
    </location>
</feature>
<keyword evidence="2" id="KW-0378">Hydrolase</keyword>
<feature type="domain" description="Sulfatase N-terminal" evidence="3">
    <location>
        <begin position="15"/>
        <end position="383"/>
    </location>
</feature>
<proteinExistence type="inferred from homology"/>
<dbReference type="NCBIfam" id="NF033679">
    <property type="entry name" value="DNRLRE_dom"/>
    <property type="match status" value="1"/>
</dbReference>
<name>A0A6C2UFE6_9BACT</name>
<comment type="similarity">
    <text evidence="1">Belongs to the sulfatase family.</text>
</comment>
<reference evidence="5 6" key="1">
    <citation type="submission" date="2019-04" db="EMBL/GenBank/DDBJ databases">
        <authorList>
            <person name="Van Vliet M D."/>
        </authorList>
    </citation>
    <scope>NUCLEOTIDE SEQUENCE [LARGE SCALE GENOMIC DNA]</scope>
    <source>
        <strain evidence="5 6">F21</strain>
    </source>
</reference>
<evidence type="ECO:0000256" key="2">
    <source>
        <dbReference type="ARBA" id="ARBA00022801"/>
    </source>
</evidence>
<dbReference type="GO" id="GO:0004065">
    <property type="term" value="F:arylsulfatase activity"/>
    <property type="evidence" value="ECO:0007669"/>
    <property type="project" value="TreeGrafter"/>
</dbReference>
<dbReference type="Gene3D" id="3.40.720.10">
    <property type="entry name" value="Alkaline Phosphatase, subunit A"/>
    <property type="match status" value="1"/>
</dbReference>
<dbReference type="InterPro" id="IPR017850">
    <property type="entry name" value="Alkaline_phosphatase_core_sf"/>
</dbReference>
<accession>A0A6C2UFE6</accession>
<organism evidence="5 6">
    <name type="scientific">Pontiella sulfatireligans</name>
    <dbReference type="NCBI Taxonomy" id="2750658"/>
    <lineage>
        <taxon>Bacteria</taxon>
        <taxon>Pseudomonadati</taxon>
        <taxon>Kiritimatiellota</taxon>
        <taxon>Kiritimatiellia</taxon>
        <taxon>Kiritimatiellales</taxon>
        <taxon>Pontiellaceae</taxon>
        <taxon>Pontiella</taxon>
    </lineage>
</organism>
<evidence type="ECO:0000313" key="5">
    <source>
        <dbReference type="EMBL" id="VGO18838.1"/>
    </source>
</evidence>
<evidence type="ECO:0000256" key="1">
    <source>
        <dbReference type="ARBA" id="ARBA00008779"/>
    </source>
</evidence>
<gene>
    <name evidence="5" type="primary">atsA_97</name>
    <name evidence="5" type="ORF">SCARR_00891</name>
</gene>
<dbReference type="Pfam" id="PF19078">
    <property type="entry name" value="Big_12"/>
    <property type="match status" value="1"/>
</dbReference>
<dbReference type="PANTHER" id="PTHR42693:SF53">
    <property type="entry name" value="ENDO-4-O-SULFATASE"/>
    <property type="match status" value="1"/>
</dbReference>
<dbReference type="InterPro" id="IPR044048">
    <property type="entry name" value="Big_12"/>
</dbReference>
<dbReference type="Pfam" id="PF00884">
    <property type="entry name" value="Sulfatase"/>
    <property type="match status" value="1"/>
</dbReference>